<dbReference type="EMBL" id="JAMPKX010000004">
    <property type="protein sequence ID" value="MEP0947639.1"/>
    <property type="molecule type" value="Genomic_DNA"/>
</dbReference>
<dbReference type="Proteomes" id="UP001482513">
    <property type="component" value="Unassembled WGS sequence"/>
</dbReference>
<protein>
    <submittedName>
        <fullName evidence="1">Uncharacterized protein</fullName>
    </submittedName>
</protein>
<organism evidence="1 2">
    <name type="scientific">Leptolyngbya subtilissima DQ-A4</name>
    <dbReference type="NCBI Taxonomy" id="2933933"/>
    <lineage>
        <taxon>Bacteria</taxon>
        <taxon>Bacillati</taxon>
        <taxon>Cyanobacteriota</taxon>
        <taxon>Cyanophyceae</taxon>
        <taxon>Leptolyngbyales</taxon>
        <taxon>Leptolyngbyaceae</taxon>
        <taxon>Leptolyngbya group</taxon>
        <taxon>Leptolyngbya</taxon>
    </lineage>
</organism>
<evidence type="ECO:0000313" key="1">
    <source>
        <dbReference type="EMBL" id="MEP0947639.1"/>
    </source>
</evidence>
<name>A0ABV0K4E7_9CYAN</name>
<accession>A0ABV0K4E7</accession>
<comment type="caution">
    <text evidence="1">The sequence shown here is derived from an EMBL/GenBank/DDBJ whole genome shotgun (WGS) entry which is preliminary data.</text>
</comment>
<reference evidence="1 2" key="1">
    <citation type="submission" date="2022-04" db="EMBL/GenBank/DDBJ databases">
        <title>Positive selection, recombination, and allopatry shape intraspecific diversity of widespread and dominant cyanobacteria.</title>
        <authorList>
            <person name="Wei J."/>
            <person name="Shu W."/>
            <person name="Hu C."/>
        </authorList>
    </citation>
    <scope>NUCLEOTIDE SEQUENCE [LARGE SCALE GENOMIC DNA]</scope>
    <source>
        <strain evidence="1 2">DQ-A4</strain>
    </source>
</reference>
<sequence length="82" mass="8794">MPDAPTDGPDAHTLTRVDAHTLDSTALADGVAIASARRVASKDGSLLAVVQEQTDTTGRRTRNFQVYRRVATELADTDARMP</sequence>
<dbReference type="RefSeq" id="WP_190702890.1">
    <property type="nucleotide sequence ID" value="NZ_JAMPKX010000004.1"/>
</dbReference>
<evidence type="ECO:0000313" key="2">
    <source>
        <dbReference type="Proteomes" id="UP001482513"/>
    </source>
</evidence>
<keyword evidence="2" id="KW-1185">Reference proteome</keyword>
<gene>
    <name evidence="1" type="ORF">NC992_12215</name>
</gene>
<proteinExistence type="predicted"/>